<dbReference type="PROSITE" id="PS50112">
    <property type="entry name" value="PAS"/>
    <property type="match status" value="1"/>
</dbReference>
<keyword evidence="5" id="KW-0804">Transcription</keyword>
<dbReference type="InterPro" id="IPR013767">
    <property type="entry name" value="PAS_fold"/>
</dbReference>
<dbReference type="InterPro" id="IPR000014">
    <property type="entry name" value="PAS"/>
</dbReference>
<reference evidence="9 10" key="1">
    <citation type="submission" date="2021-03" db="EMBL/GenBank/DDBJ databases">
        <title>Genomic Encyclopedia of Type Strains, Phase IV (KMG-IV): sequencing the most valuable type-strain genomes for metagenomic binning, comparative biology and taxonomic classification.</title>
        <authorList>
            <person name="Goeker M."/>
        </authorList>
    </citation>
    <scope>NUCLEOTIDE SEQUENCE [LARGE SCALE GENOMIC DNA]</scope>
    <source>
        <strain evidence="9 10">DSM 6139</strain>
    </source>
</reference>
<dbReference type="Pfam" id="PF00989">
    <property type="entry name" value="PAS"/>
    <property type="match status" value="1"/>
</dbReference>
<dbReference type="InterPro" id="IPR009057">
    <property type="entry name" value="Homeodomain-like_sf"/>
</dbReference>
<dbReference type="SUPFAM" id="SSF52540">
    <property type="entry name" value="P-loop containing nucleoside triphosphate hydrolases"/>
    <property type="match status" value="1"/>
</dbReference>
<comment type="caution">
    <text evidence="9">The sequence shown here is derived from an EMBL/GenBank/DDBJ whole genome shotgun (WGS) entry which is preliminary data.</text>
</comment>
<dbReference type="Proteomes" id="UP001519271">
    <property type="component" value="Unassembled WGS sequence"/>
</dbReference>
<dbReference type="InterPro" id="IPR027417">
    <property type="entry name" value="P-loop_NTPase"/>
</dbReference>
<dbReference type="InterPro" id="IPR035965">
    <property type="entry name" value="PAS-like_dom_sf"/>
</dbReference>
<dbReference type="PROSITE" id="PS00688">
    <property type="entry name" value="SIGMA54_INTERACT_3"/>
    <property type="match status" value="1"/>
</dbReference>
<evidence type="ECO:0000256" key="5">
    <source>
        <dbReference type="ARBA" id="ARBA00023163"/>
    </source>
</evidence>
<dbReference type="SUPFAM" id="SSF46689">
    <property type="entry name" value="Homeodomain-like"/>
    <property type="match status" value="1"/>
</dbReference>
<feature type="domain" description="Sigma-54 factor interaction" evidence="7">
    <location>
        <begin position="141"/>
        <end position="370"/>
    </location>
</feature>
<evidence type="ECO:0000259" key="7">
    <source>
        <dbReference type="PROSITE" id="PS50045"/>
    </source>
</evidence>
<protein>
    <submittedName>
        <fullName evidence="9">PAS domain S-box-containing protein</fullName>
    </submittedName>
</protein>
<dbReference type="InterPro" id="IPR058031">
    <property type="entry name" value="AAA_lid_NorR"/>
</dbReference>
<dbReference type="PROSITE" id="PS00676">
    <property type="entry name" value="SIGMA54_INTERACT_2"/>
    <property type="match status" value="1"/>
</dbReference>
<proteinExistence type="predicted"/>
<dbReference type="PROSITE" id="PS50045">
    <property type="entry name" value="SIGMA54_INTERACT_4"/>
    <property type="match status" value="1"/>
</dbReference>
<keyword evidence="10" id="KW-1185">Reference proteome</keyword>
<dbReference type="PANTHER" id="PTHR32071">
    <property type="entry name" value="TRANSCRIPTIONAL REGULATORY PROTEIN"/>
    <property type="match status" value="1"/>
</dbReference>
<evidence type="ECO:0000256" key="3">
    <source>
        <dbReference type="ARBA" id="ARBA00023015"/>
    </source>
</evidence>
<evidence type="ECO:0000256" key="1">
    <source>
        <dbReference type="ARBA" id="ARBA00022741"/>
    </source>
</evidence>
<dbReference type="InterPro" id="IPR003593">
    <property type="entry name" value="AAA+_ATPase"/>
</dbReference>
<name>A0ABS4G4I8_9CLOT</name>
<dbReference type="SMART" id="SM00382">
    <property type="entry name" value="AAA"/>
    <property type="match status" value="1"/>
</dbReference>
<dbReference type="Gene3D" id="3.40.50.300">
    <property type="entry name" value="P-loop containing nucleotide triphosphate hydrolases"/>
    <property type="match status" value="1"/>
</dbReference>
<organism evidence="9 10">
    <name type="scientific">Youngiibacter multivorans</name>
    <dbReference type="NCBI Taxonomy" id="937251"/>
    <lineage>
        <taxon>Bacteria</taxon>
        <taxon>Bacillati</taxon>
        <taxon>Bacillota</taxon>
        <taxon>Clostridia</taxon>
        <taxon>Eubacteriales</taxon>
        <taxon>Clostridiaceae</taxon>
        <taxon>Youngiibacter</taxon>
    </lineage>
</organism>
<dbReference type="CDD" id="cd00009">
    <property type="entry name" value="AAA"/>
    <property type="match status" value="1"/>
</dbReference>
<dbReference type="Gene3D" id="3.30.450.20">
    <property type="entry name" value="PAS domain"/>
    <property type="match status" value="1"/>
</dbReference>
<feature type="domain" description="PAS" evidence="8">
    <location>
        <begin position="3"/>
        <end position="76"/>
    </location>
</feature>
<dbReference type="Pfam" id="PF25601">
    <property type="entry name" value="AAA_lid_14"/>
    <property type="match status" value="1"/>
</dbReference>
<dbReference type="SMART" id="SM00091">
    <property type="entry name" value="PAS"/>
    <property type="match status" value="1"/>
</dbReference>
<dbReference type="RefSeq" id="WP_209459671.1">
    <property type="nucleotide sequence ID" value="NZ_JAGGKC010000015.1"/>
</dbReference>
<dbReference type="SUPFAM" id="SSF55785">
    <property type="entry name" value="PYP-like sensor domain (PAS domain)"/>
    <property type="match status" value="1"/>
</dbReference>
<dbReference type="PANTHER" id="PTHR32071:SF57">
    <property type="entry name" value="C4-DICARBOXYLATE TRANSPORT TRANSCRIPTIONAL REGULATORY PROTEIN DCTD"/>
    <property type="match status" value="1"/>
</dbReference>
<accession>A0ABS4G4I8</accession>
<dbReference type="InterPro" id="IPR025943">
    <property type="entry name" value="Sigma_54_int_dom_ATP-bd_2"/>
</dbReference>
<dbReference type="InterPro" id="IPR025944">
    <property type="entry name" value="Sigma_54_int_dom_CS"/>
</dbReference>
<sequence length="444" mass="49483">MVIDTWIRSVFDSLYDGILIIGKDENVKYVNASYTRITGVKEEDIVGKKLREVRHGARLPNVLQTRKPIVGALREENGIDYVVNMSPILSKGEVVGAISIVSTIDDALDLSQTLNRYQSKIAKLEGRMKAIQRARYTMDDMVATDPKSRELKKLLLRISKKDTTILLTGESGTGKEMAAQAIHNASDRAGGPFIAVNCASFGGNLLESELFGYEEGSFTGARKDGKLGLFEAADGGTIFLDEIAEIGAEVQAKLLRTLQEKTVRRIGGIREISVDVRVLAATNRDLESMVSSGTFREDLFYRLSVFPVTLPPLRERREDIIPLAEGFLLQHKNDLKSDISLGDDARKMLTSYRWPGNIRELKNSMEFAVNMMENEVITGRNLPARIQASMEDKFKAESLSEMVRKFEREEIVKLLNLHGHTLEGKKKVAEILGISLASLYSKIK</sequence>
<evidence type="ECO:0000256" key="4">
    <source>
        <dbReference type="ARBA" id="ARBA00023125"/>
    </source>
</evidence>
<dbReference type="Gene3D" id="1.10.10.60">
    <property type="entry name" value="Homeodomain-like"/>
    <property type="match status" value="1"/>
</dbReference>
<evidence type="ECO:0000256" key="2">
    <source>
        <dbReference type="ARBA" id="ARBA00022840"/>
    </source>
</evidence>
<dbReference type="CDD" id="cd00130">
    <property type="entry name" value="PAS"/>
    <property type="match status" value="1"/>
</dbReference>
<keyword evidence="3" id="KW-0805">Transcription regulation</keyword>
<dbReference type="EMBL" id="JAGGKC010000015">
    <property type="protein sequence ID" value="MBP1919473.1"/>
    <property type="molecule type" value="Genomic_DNA"/>
</dbReference>
<keyword evidence="2" id="KW-0067">ATP-binding</keyword>
<keyword evidence="1" id="KW-0547">Nucleotide-binding</keyword>
<keyword evidence="4" id="KW-0238">DNA-binding</keyword>
<dbReference type="NCBIfam" id="TIGR00229">
    <property type="entry name" value="sensory_box"/>
    <property type="match status" value="1"/>
</dbReference>
<gene>
    <name evidence="9" type="ORF">J2Z34_001962</name>
</gene>
<dbReference type="InterPro" id="IPR002078">
    <property type="entry name" value="Sigma_54_int"/>
</dbReference>
<evidence type="ECO:0000313" key="10">
    <source>
        <dbReference type="Proteomes" id="UP001519271"/>
    </source>
</evidence>
<evidence type="ECO:0000259" key="8">
    <source>
        <dbReference type="PROSITE" id="PS50112"/>
    </source>
</evidence>
<dbReference type="Gene3D" id="1.10.8.60">
    <property type="match status" value="1"/>
</dbReference>
<feature type="coiled-coil region" evidence="6">
    <location>
        <begin position="107"/>
        <end position="134"/>
    </location>
</feature>
<keyword evidence="6" id="KW-0175">Coiled coil</keyword>
<evidence type="ECO:0000256" key="6">
    <source>
        <dbReference type="SAM" id="Coils"/>
    </source>
</evidence>
<evidence type="ECO:0000313" key="9">
    <source>
        <dbReference type="EMBL" id="MBP1919473.1"/>
    </source>
</evidence>
<dbReference type="Pfam" id="PF00158">
    <property type="entry name" value="Sigma54_activat"/>
    <property type="match status" value="1"/>
</dbReference>